<keyword evidence="4" id="KW-1185">Reference proteome</keyword>
<dbReference type="SMART" id="SM00382">
    <property type="entry name" value="AAA"/>
    <property type="match status" value="1"/>
</dbReference>
<dbReference type="EMBL" id="JBHTAP010000002">
    <property type="protein sequence ID" value="MFC7236623.1"/>
    <property type="molecule type" value="Genomic_DNA"/>
</dbReference>
<name>A0ABD5ZTT5_9EURY</name>
<dbReference type="PANTHER" id="PTHR37291:SF1">
    <property type="entry name" value="TYPE IV METHYL-DIRECTED RESTRICTION ENZYME ECOKMCRB SUBUNIT"/>
    <property type="match status" value="1"/>
</dbReference>
<dbReference type="CDD" id="cd00009">
    <property type="entry name" value="AAA"/>
    <property type="match status" value="1"/>
</dbReference>
<reference evidence="3 4" key="1">
    <citation type="journal article" date="2019" name="Int. J. Syst. Evol. Microbiol.">
        <title>The Global Catalogue of Microorganisms (GCM) 10K type strain sequencing project: providing services to taxonomists for standard genome sequencing and annotation.</title>
        <authorList>
            <consortium name="The Broad Institute Genomics Platform"/>
            <consortium name="The Broad Institute Genome Sequencing Center for Infectious Disease"/>
            <person name="Wu L."/>
            <person name="Ma J."/>
        </authorList>
    </citation>
    <scope>NUCLEOTIDE SEQUENCE [LARGE SCALE GENOMIC DNA]</scope>
    <source>
        <strain evidence="3 4">DT85</strain>
    </source>
</reference>
<dbReference type="InterPro" id="IPR052934">
    <property type="entry name" value="Methyl-DNA_Rec/Restrict_Enz"/>
</dbReference>
<feature type="compositionally biased region" description="Basic and acidic residues" evidence="1">
    <location>
        <begin position="18"/>
        <end position="29"/>
    </location>
</feature>
<dbReference type="Proteomes" id="UP001596398">
    <property type="component" value="Unassembled WGS sequence"/>
</dbReference>
<gene>
    <name evidence="3" type="ORF">ACFQJ4_15085</name>
</gene>
<evidence type="ECO:0000259" key="2">
    <source>
        <dbReference type="SMART" id="SM00382"/>
    </source>
</evidence>
<evidence type="ECO:0000313" key="4">
    <source>
        <dbReference type="Proteomes" id="UP001596398"/>
    </source>
</evidence>
<evidence type="ECO:0000256" key="1">
    <source>
        <dbReference type="SAM" id="MobiDB-lite"/>
    </source>
</evidence>
<organism evidence="3 4">
    <name type="scientific">Halosegnis marinus</name>
    <dbReference type="NCBI Taxonomy" id="3034023"/>
    <lineage>
        <taxon>Archaea</taxon>
        <taxon>Methanobacteriati</taxon>
        <taxon>Methanobacteriota</taxon>
        <taxon>Stenosarchaea group</taxon>
        <taxon>Halobacteria</taxon>
        <taxon>Halobacteriales</taxon>
        <taxon>Natronomonadaceae</taxon>
        <taxon>Halosegnis</taxon>
    </lineage>
</organism>
<protein>
    <submittedName>
        <fullName evidence="3">AAA family ATPase</fullName>
    </submittedName>
</protein>
<dbReference type="Pfam" id="PF07728">
    <property type="entry name" value="AAA_5"/>
    <property type="match status" value="1"/>
</dbReference>
<proteinExistence type="predicted"/>
<feature type="domain" description="AAA+ ATPase" evidence="2">
    <location>
        <begin position="556"/>
        <end position="742"/>
    </location>
</feature>
<accession>A0ABD5ZTT5</accession>
<dbReference type="RefSeq" id="WP_276236319.1">
    <property type="nucleotide sequence ID" value="NZ_CP119803.1"/>
</dbReference>
<dbReference type="Gene3D" id="3.40.50.300">
    <property type="entry name" value="P-loop containing nucleotide triphosphate hydrolases"/>
    <property type="match status" value="1"/>
</dbReference>
<comment type="caution">
    <text evidence="3">The sequence shown here is derived from an EMBL/GenBank/DDBJ whole genome shotgun (WGS) entry which is preliminary data.</text>
</comment>
<dbReference type="InterPro" id="IPR003593">
    <property type="entry name" value="AAA+_ATPase"/>
</dbReference>
<dbReference type="AlphaFoldDB" id="A0ABD5ZTT5"/>
<dbReference type="InterPro" id="IPR027417">
    <property type="entry name" value="P-loop_NTPase"/>
</dbReference>
<dbReference type="SUPFAM" id="SSF52540">
    <property type="entry name" value="P-loop containing nucleoside triphosphate hydrolases"/>
    <property type="match status" value="1"/>
</dbReference>
<dbReference type="GeneID" id="79268362"/>
<evidence type="ECO:0000313" key="3">
    <source>
        <dbReference type="EMBL" id="MFC7236623.1"/>
    </source>
</evidence>
<feature type="region of interest" description="Disordered" evidence="1">
    <location>
        <begin position="1"/>
        <end position="29"/>
    </location>
</feature>
<sequence>MAVWRLNTNDTEEDPLDDGGRAPLHDRAGVTHSESYLNKAQRPTAGDHIFSHQKGVGIVAYGTVLSDEPTIVEDPEEMYYEDAASENQLEILWHYVLPEERAVTFETVRKVFDYDGGGMQGALTEFGDEDTLPNLIEAVRSNARARIDRPEPSDVQPIVESKDHHFNLAAIHSALWLFGDLAATPTAEETELAAEALVEYFCDWGPHRETDPSDHFRELELPEEELTSIFDTWTSDISVALEERCGATVDADTIAALGREIGYDSFPDLTHDYLLNYLWDTSAHLAELDVEPEAERRDDVSVFSGALSELPDEYIDHWRERDTADQPINEIRVQLLTAHLNGRLHPNKYEKIVTEVSDAHENNVMRSWRAYTVLGGAYYGLLGPRIRHHFTRLSNVLRVAVEDESLGSHIVTFQGAQSYLNQFGWLALYPDGEGTKHKDHYQLFLGIKPNRVRYGLHIGENVRDSDWRSFRDMDSEERPSGVPRISSVKAKLRQVKPEFDRLNTYGQGSGEETDLNPAAPLNTTLDPEEITGLHFPATMGETTESLLQKIQAALNSDNHIIFTGPPGTGKTELAEQAADQLLDADDSPYTGSHLTTATADWSTFETVGGYMPARDGDQELEFRPGQLLRRWKRNGHQQNDLTVIDEINRADIDKAFGQLFTVLSGQRVTLPYETYNEEEISIRPATEEDAPKPGQESQELPISEYVVPESWRLLATMNSYDKTSLYDMSYAFMRRFTFIRVDAPPIPDPDDTDPSPSDFLEGYLDGWSDIELGATDEAALGVIDAWRIMNGNEDARSLGPAIVKDMLGYVQALPLEDDDAIHKAVADAVVGYVFPQLEGMLDRQRGDVIDALATAGRIDEQTVRRGAAEQFRS</sequence>
<dbReference type="InterPro" id="IPR011704">
    <property type="entry name" value="ATPase_dyneun-rel_AAA"/>
</dbReference>
<dbReference type="PANTHER" id="PTHR37291">
    <property type="entry name" value="5-METHYLCYTOSINE-SPECIFIC RESTRICTION ENZYME B"/>
    <property type="match status" value="1"/>
</dbReference>